<evidence type="ECO:0000256" key="1">
    <source>
        <dbReference type="SAM" id="MobiDB-lite"/>
    </source>
</evidence>
<dbReference type="Pfam" id="PF00836">
    <property type="entry name" value="Stathmin"/>
    <property type="match status" value="2"/>
</dbReference>
<dbReference type="InterPro" id="IPR000956">
    <property type="entry name" value="Stathmin_fam"/>
</dbReference>
<sequence length="340" mass="38181">MGGSLSTEKKPKSEESGKKVGGESPEKSPVKKVSPSKKTPEKPVEEKTETSESQSPSKSVEKESAVKEDKPCTPPKPEEVIQVSVEEIASVEAAATETENKEGGLRYDVVLSPAVRTAPKLTPSSSPLTEDALKKKLKEAEERRQSLDNLRMKNLSDQLAKIEIVQQKREDLDAEKKTKAAESLTAKLSTAEENRLAQLKEVKDRLSDHMVKIETAHKELEAHLEAARSAAESHLTEKMEAAEKNRVEEMEEMVKKLKEHQEKIEKVRSNKEEQLKPYVAELELGIKEKLDRAKQLKERHEEQMREKLAEQNRRAELVRQNKERILAEGGPAENQTSESA</sequence>
<dbReference type="GO" id="GO:0005737">
    <property type="term" value="C:cytoplasm"/>
    <property type="evidence" value="ECO:0007669"/>
    <property type="project" value="TreeGrafter"/>
</dbReference>
<dbReference type="InterPro" id="IPR036002">
    <property type="entry name" value="Stathmin_sf"/>
</dbReference>
<accession>A0A0U2UEN9</accession>
<feature type="region of interest" description="Disordered" evidence="1">
    <location>
        <begin position="295"/>
        <end position="340"/>
    </location>
</feature>
<feature type="compositionally biased region" description="Basic and acidic residues" evidence="1">
    <location>
        <begin position="38"/>
        <end position="50"/>
    </location>
</feature>
<name>A0A0U2UEN9_ACAPC</name>
<dbReference type="GO" id="GO:0015631">
    <property type="term" value="F:tubulin binding"/>
    <property type="evidence" value="ECO:0007669"/>
    <property type="project" value="TreeGrafter"/>
</dbReference>
<dbReference type="EMBL" id="KT754369">
    <property type="protein sequence ID" value="ALS04203.1"/>
    <property type="molecule type" value="mRNA"/>
</dbReference>
<dbReference type="PANTHER" id="PTHR10104">
    <property type="entry name" value="STATHMIN"/>
    <property type="match status" value="1"/>
</dbReference>
<dbReference type="SUPFAM" id="SSF101494">
    <property type="entry name" value="Stathmin"/>
    <property type="match status" value="1"/>
</dbReference>
<dbReference type="PROSITE" id="PS51663">
    <property type="entry name" value="STATHMIN_3"/>
    <property type="match status" value="1"/>
</dbReference>
<feature type="compositionally biased region" description="Basic and acidic residues" evidence="1">
    <location>
        <begin position="295"/>
        <end position="326"/>
    </location>
</feature>
<organism evidence="2">
    <name type="scientific">Acartia pacifica</name>
    <name type="common">Copepod</name>
    <dbReference type="NCBI Taxonomy" id="335913"/>
    <lineage>
        <taxon>Eukaryota</taxon>
        <taxon>Metazoa</taxon>
        <taxon>Ecdysozoa</taxon>
        <taxon>Arthropoda</taxon>
        <taxon>Crustacea</taxon>
        <taxon>Multicrustacea</taxon>
        <taxon>Hexanauplia</taxon>
        <taxon>Copepoda</taxon>
        <taxon>Calanoida</taxon>
        <taxon>Acartiidae</taxon>
        <taxon>Acartia</taxon>
    </lineage>
</organism>
<dbReference type="GO" id="GO:0031110">
    <property type="term" value="P:regulation of microtubule polymerization or depolymerization"/>
    <property type="evidence" value="ECO:0007669"/>
    <property type="project" value="InterPro"/>
</dbReference>
<feature type="region of interest" description="Disordered" evidence="1">
    <location>
        <begin position="116"/>
        <end position="145"/>
    </location>
</feature>
<dbReference type="PANTHER" id="PTHR10104:SF1">
    <property type="entry name" value="STATHMIN, ISOFORM D"/>
    <property type="match status" value="1"/>
</dbReference>
<feature type="region of interest" description="Disordered" evidence="1">
    <location>
        <begin position="1"/>
        <end position="81"/>
    </location>
</feature>
<feature type="compositionally biased region" description="Basic and acidic residues" evidence="1">
    <location>
        <begin position="7"/>
        <end position="29"/>
    </location>
</feature>
<dbReference type="GO" id="GO:0007019">
    <property type="term" value="P:microtubule depolymerization"/>
    <property type="evidence" value="ECO:0007669"/>
    <property type="project" value="TreeGrafter"/>
</dbReference>
<proteinExistence type="evidence at transcript level"/>
<feature type="compositionally biased region" description="Basic and acidic residues" evidence="1">
    <location>
        <begin position="131"/>
        <end position="145"/>
    </location>
</feature>
<dbReference type="GO" id="GO:0043005">
    <property type="term" value="C:neuron projection"/>
    <property type="evidence" value="ECO:0007669"/>
    <property type="project" value="TreeGrafter"/>
</dbReference>
<dbReference type="GO" id="GO:0031175">
    <property type="term" value="P:neuron projection development"/>
    <property type="evidence" value="ECO:0007669"/>
    <property type="project" value="TreeGrafter"/>
</dbReference>
<dbReference type="AlphaFoldDB" id="A0A0U2UEN9"/>
<dbReference type="Gene3D" id="6.10.280.30">
    <property type="match status" value="1"/>
</dbReference>
<protein>
    <submittedName>
        <fullName evidence="2">Stathmin-4-like isoform 2</fullName>
    </submittedName>
</protein>
<evidence type="ECO:0000313" key="2">
    <source>
        <dbReference type="EMBL" id="ALS04203.1"/>
    </source>
</evidence>
<feature type="compositionally biased region" description="Basic and acidic residues" evidence="1">
    <location>
        <begin position="59"/>
        <end position="79"/>
    </location>
</feature>
<reference evidence="2" key="1">
    <citation type="journal article" date="2015" name="Sci. Rep.">
        <title>Spliced leader RNA trans-splicing discovered in copepods.</title>
        <authorList>
            <person name="Yang F."/>
            <person name="Xu D."/>
            <person name="Zhuang Y."/>
            <person name="Yi X."/>
            <person name="Huang Y."/>
            <person name="Chen H."/>
            <person name="Lin S."/>
            <person name="Campbell D.A."/>
            <person name="Sturm N.R."/>
            <person name="Liu G."/>
            <person name="Zhang H."/>
        </authorList>
    </citation>
    <scope>NUCLEOTIDE SEQUENCE</scope>
</reference>